<dbReference type="Proteomes" id="UP000886523">
    <property type="component" value="Unassembled WGS sequence"/>
</dbReference>
<dbReference type="AlphaFoldDB" id="A0A9P6DLP8"/>
<dbReference type="EMBL" id="MU129090">
    <property type="protein sequence ID" value="KAF9507126.1"/>
    <property type="molecule type" value="Genomic_DNA"/>
</dbReference>
<evidence type="ECO:0000313" key="2">
    <source>
        <dbReference type="Proteomes" id="UP000886523"/>
    </source>
</evidence>
<protein>
    <submittedName>
        <fullName evidence="1">Uncharacterized protein</fullName>
    </submittedName>
</protein>
<organism evidence="1 2">
    <name type="scientific">Hydnum rufescens UP504</name>
    <dbReference type="NCBI Taxonomy" id="1448309"/>
    <lineage>
        <taxon>Eukaryota</taxon>
        <taxon>Fungi</taxon>
        <taxon>Dikarya</taxon>
        <taxon>Basidiomycota</taxon>
        <taxon>Agaricomycotina</taxon>
        <taxon>Agaricomycetes</taxon>
        <taxon>Cantharellales</taxon>
        <taxon>Hydnaceae</taxon>
        <taxon>Hydnum</taxon>
    </lineage>
</organism>
<name>A0A9P6DLP8_9AGAM</name>
<keyword evidence="2" id="KW-1185">Reference proteome</keyword>
<gene>
    <name evidence="1" type="ORF">BS47DRAFT_348967</name>
</gene>
<proteinExistence type="predicted"/>
<sequence length="99" mass="11371">MSLHAMNYVVSAILPADSEDLAGHPMFASLNSQNVKMCSNRALYILHKGEEVSKREPIILKLRVYSESIIDDHFTTMLQASDSEETFQYTKWRSYAGWR</sequence>
<comment type="caution">
    <text evidence="1">The sequence shown here is derived from an EMBL/GenBank/DDBJ whole genome shotgun (WGS) entry which is preliminary data.</text>
</comment>
<evidence type="ECO:0000313" key="1">
    <source>
        <dbReference type="EMBL" id="KAF9507126.1"/>
    </source>
</evidence>
<reference evidence="1" key="1">
    <citation type="journal article" date="2020" name="Nat. Commun.">
        <title>Large-scale genome sequencing of mycorrhizal fungi provides insights into the early evolution of symbiotic traits.</title>
        <authorList>
            <person name="Miyauchi S."/>
            <person name="Kiss E."/>
            <person name="Kuo A."/>
            <person name="Drula E."/>
            <person name="Kohler A."/>
            <person name="Sanchez-Garcia M."/>
            <person name="Morin E."/>
            <person name="Andreopoulos B."/>
            <person name="Barry K.W."/>
            <person name="Bonito G."/>
            <person name="Buee M."/>
            <person name="Carver A."/>
            <person name="Chen C."/>
            <person name="Cichocki N."/>
            <person name="Clum A."/>
            <person name="Culley D."/>
            <person name="Crous P.W."/>
            <person name="Fauchery L."/>
            <person name="Girlanda M."/>
            <person name="Hayes R.D."/>
            <person name="Keri Z."/>
            <person name="LaButti K."/>
            <person name="Lipzen A."/>
            <person name="Lombard V."/>
            <person name="Magnuson J."/>
            <person name="Maillard F."/>
            <person name="Murat C."/>
            <person name="Nolan M."/>
            <person name="Ohm R.A."/>
            <person name="Pangilinan J."/>
            <person name="Pereira M.F."/>
            <person name="Perotto S."/>
            <person name="Peter M."/>
            <person name="Pfister S."/>
            <person name="Riley R."/>
            <person name="Sitrit Y."/>
            <person name="Stielow J.B."/>
            <person name="Szollosi G."/>
            <person name="Zifcakova L."/>
            <person name="Stursova M."/>
            <person name="Spatafora J.W."/>
            <person name="Tedersoo L."/>
            <person name="Vaario L.M."/>
            <person name="Yamada A."/>
            <person name="Yan M."/>
            <person name="Wang P."/>
            <person name="Xu J."/>
            <person name="Bruns T."/>
            <person name="Baldrian P."/>
            <person name="Vilgalys R."/>
            <person name="Dunand C."/>
            <person name="Henrissat B."/>
            <person name="Grigoriev I.V."/>
            <person name="Hibbett D."/>
            <person name="Nagy L.G."/>
            <person name="Martin F.M."/>
        </authorList>
    </citation>
    <scope>NUCLEOTIDE SEQUENCE</scope>
    <source>
        <strain evidence="1">UP504</strain>
    </source>
</reference>
<accession>A0A9P6DLP8</accession>